<evidence type="ECO:0000313" key="1">
    <source>
        <dbReference type="EMBL" id="GEU69258.1"/>
    </source>
</evidence>
<dbReference type="AlphaFoldDB" id="A0A6L2M5K8"/>
<comment type="caution">
    <text evidence="1">The sequence shown here is derived from an EMBL/GenBank/DDBJ whole genome shotgun (WGS) entry which is preliminary data.</text>
</comment>
<protein>
    <submittedName>
        <fullName evidence="1">SGNH hydrolase-type esterase domain-containing protein</fullName>
    </submittedName>
</protein>
<organism evidence="1">
    <name type="scientific">Tanacetum cinerariifolium</name>
    <name type="common">Dalmatian daisy</name>
    <name type="synonym">Chrysanthemum cinerariifolium</name>
    <dbReference type="NCBI Taxonomy" id="118510"/>
    <lineage>
        <taxon>Eukaryota</taxon>
        <taxon>Viridiplantae</taxon>
        <taxon>Streptophyta</taxon>
        <taxon>Embryophyta</taxon>
        <taxon>Tracheophyta</taxon>
        <taxon>Spermatophyta</taxon>
        <taxon>Magnoliopsida</taxon>
        <taxon>eudicotyledons</taxon>
        <taxon>Gunneridae</taxon>
        <taxon>Pentapetalae</taxon>
        <taxon>asterids</taxon>
        <taxon>campanulids</taxon>
        <taxon>Asterales</taxon>
        <taxon>Asteraceae</taxon>
        <taxon>Asteroideae</taxon>
        <taxon>Anthemideae</taxon>
        <taxon>Anthemidinae</taxon>
        <taxon>Tanacetum</taxon>
    </lineage>
</organism>
<accession>A0A6L2M5K8</accession>
<name>A0A6L2M5K8_TANCI</name>
<gene>
    <name evidence="1" type="ORF">Tci_041236</name>
</gene>
<dbReference type="EMBL" id="BKCJ010005902">
    <property type="protein sequence ID" value="GEU69258.1"/>
    <property type="molecule type" value="Genomic_DNA"/>
</dbReference>
<keyword evidence="1" id="KW-0378">Hydrolase</keyword>
<proteinExistence type="predicted"/>
<dbReference type="GO" id="GO:0016787">
    <property type="term" value="F:hydrolase activity"/>
    <property type="evidence" value="ECO:0007669"/>
    <property type="project" value="UniProtKB-KW"/>
</dbReference>
<reference evidence="1" key="1">
    <citation type="journal article" date="2019" name="Sci. Rep.">
        <title>Draft genome of Tanacetum cinerariifolium, the natural source of mosquito coil.</title>
        <authorList>
            <person name="Yamashiro T."/>
            <person name="Shiraishi A."/>
            <person name="Satake H."/>
            <person name="Nakayama K."/>
        </authorList>
    </citation>
    <scope>NUCLEOTIDE SEQUENCE</scope>
</reference>
<sequence>MKVIKDEFKALGVLMIDEDDWNPDVYKRKLCYGKCEIMYAEAVIFINKRLVRLIDVIVEQWQDLKYGDHTMVSNESKESVIATWLIRSYKMQFDEYMNIKKQKEVYGFDEGMEYDPSNVDLDKWLASRFSNYMTMYWYTKNALWIYWVRGDDEEVITDDELSNLRDGNLIEENKIA</sequence>